<sequence>MVNSGKISAIAMSHSTLWIAVLVVHVGCIIEAQPSKYPSSPVTSSSEDEKLIPAASQSALYTSSGKNSIRDKKESFIVNHQRTFTRGANRARKYSTIASTTVTSTTTTTPTTTLANGIDSDDSCSRKNDGYYQNFGSDCTSYYFCAAGYQLTYVCPPGERFNGKKCDEDYRCPVKPGSNPCGNKPNGYYAYQGGRHPGKYFYCFQKAKVIELQCETGKVFVNGKCCSQHFPQVASGDQVAIVPLDGVTKVEKSPPYKHLPDNVTSDKPSDKEEETCLEKSNGFYTERRSSCTKYYFCINNEKTGLNCQVGHLFNGDLCVHSSRYECPYDSEGNLIQN</sequence>
<keyword evidence="5" id="KW-1185">Reference proteome</keyword>
<dbReference type="AlphaFoldDB" id="A0A226EQC8"/>
<dbReference type="Proteomes" id="UP000198287">
    <property type="component" value="Unassembled WGS sequence"/>
</dbReference>
<evidence type="ECO:0000256" key="2">
    <source>
        <dbReference type="SAM" id="SignalP"/>
    </source>
</evidence>
<name>A0A226EQC8_FOLCA</name>
<organism evidence="4 5">
    <name type="scientific">Folsomia candida</name>
    <name type="common">Springtail</name>
    <dbReference type="NCBI Taxonomy" id="158441"/>
    <lineage>
        <taxon>Eukaryota</taxon>
        <taxon>Metazoa</taxon>
        <taxon>Ecdysozoa</taxon>
        <taxon>Arthropoda</taxon>
        <taxon>Hexapoda</taxon>
        <taxon>Collembola</taxon>
        <taxon>Entomobryomorpha</taxon>
        <taxon>Isotomoidea</taxon>
        <taxon>Isotomidae</taxon>
        <taxon>Proisotominae</taxon>
        <taxon>Folsomia</taxon>
    </lineage>
</organism>
<feature type="chain" id="PRO_5012668990" description="Chitin-binding type-2 domain-containing protein" evidence="2">
    <location>
        <begin position="33"/>
        <end position="337"/>
    </location>
</feature>
<dbReference type="GO" id="GO:0008061">
    <property type="term" value="F:chitin binding"/>
    <property type="evidence" value="ECO:0007669"/>
    <property type="project" value="InterPro"/>
</dbReference>
<reference evidence="4 5" key="1">
    <citation type="submission" date="2015-12" db="EMBL/GenBank/DDBJ databases">
        <title>The genome of Folsomia candida.</title>
        <authorList>
            <person name="Faddeeva A."/>
            <person name="Derks M.F."/>
            <person name="Anvar Y."/>
            <person name="Smit S."/>
            <person name="Van Straalen N."/>
            <person name="Roelofs D."/>
        </authorList>
    </citation>
    <scope>NUCLEOTIDE SEQUENCE [LARGE SCALE GENOMIC DNA]</scope>
    <source>
        <strain evidence="4 5">VU population</strain>
        <tissue evidence="4">Whole body</tissue>
    </source>
</reference>
<dbReference type="Gene3D" id="3.20.20.80">
    <property type="entry name" value="Glycosidases"/>
    <property type="match status" value="1"/>
</dbReference>
<comment type="caution">
    <text evidence="4">The sequence shown here is derived from an EMBL/GenBank/DDBJ whole genome shotgun (WGS) entry which is preliminary data.</text>
</comment>
<accession>A0A226EQC8</accession>
<feature type="domain" description="Chitin-binding type-2" evidence="3">
    <location>
        <begin position="121"/>
        <end position="174"/>
    </location>
</feature>
<evidence type="ECO:0000313" key="4">
    <source>
        <dbReference type="EMBL" id="OXA59357.1"/>
    </source>
</evidence>
<proteinExistence type="predicted"/>
<feature type="region of interest" description="Disordered" evidence="1">
    <location>
        <begin position="253"/>
        <end position="272"/>
    </location>
</feature>
<dbReference type="GO" id="GO:0005576">
    <property type="term" value="C:extracellular region"/>
    <property type="evidence" value="ECO:0007669"/>
    <property type="project" value="InterPro"/>
</dbReference>
<dbReference type="SMART" id="SM00494">
    <property type="entry name" value="ChtBD2"/>
    <property type="match status" value="2"/>
</dbReference>
<dbReference type="Gene3D" id="2.170.140.10">
    <property type="entry name" value="Chitin binding domain"/>
    <property type="match status" value="1"/>
</dbReference>
<dbReference type="InterPro" id="IPR002557">
    <property type="entry name" value="Chitin-bd_dom"/>
</dbReference>
<dbReference type="PROSITE" id="PS50940">
    <property type="entry name" value="CHIT_BIND_II"/>
    <property type="match status" value="2"/>
</dbReference>
<dbReference type="EMBL" id="LNIX01000002">
    <property type="protein sequence ID" value="OXA59357.1"/>
    <property type="molecule type" value="Genomic_DNA"/>
</dbReference>
<keyword evidence="2" id="KW-0732">Signal</keyword>
<dbReference type="Pfam" id="PF01607">
    <property type="entry name" value="CBM_14"/>
    <property type="match status" value="1"/>
</dbReference>
<evidence type="ECO:0000313" key="5">
    <source>
        <dbReference type="Proteomes" id="UP000198287"/>
    </source>
</evidence>
<evidence type="ECO:0000259" key="3">
    <source>
        <dbReference type="PROSITE" id="PS50940"/>
    </source>
</evidence>
<feature type="domain" description="Chitin-binding type-2" evidence="3">
    <location>
        <begin position="273"/>
        <end position="328"/>
    </location>
</feature>
<dbReference type="InterPro" id="IPR036508">
    <property type="entry name" value="Chitin-bd_dom_sf"/>
</dbReference>
<evidence type="ECO:0000256" key="1">
    <source>
        <dbReference type="SAM" id="MobiDB-lite"/>
    </source>
</evidence>
<dbReference type="STRING" id="158441.A0A226EQC8"/>
<gene>
    <name evidence="4" type="ORF">Fcan01_04621</name>
</gene>
<dbReference type="OrthoDB" id="7250310at2759"/>
<protein>
    <recommendedName>
        <fullName evidence="3">Chitin-binding type-2 domain-containing protein</fullName>
    </recommendedName>
</protein>
<dbReference type="SUPFAM" id="SSF57625">
    <property type="entry name" value="Invertebrate chitin-binding proteins"/>
    <property type="match status" value="2"/>
</dbReference>
<feature type="signal peptide" evidence="2">
    <location>
        <begin position="1"/>
        <end position="32"/>
    </location>
</feature>